<dbReference type="PANTHER" id="PTHR15574">
    <property type="entry name" value="WD REPEAT DOMAIN-CONTAINING FAMILY"/>
    <property type="match status" value="1"/>
</dbReference>
<feature type="compositionally biased region" description="Basic and acidic residues" evidence="3">
    <location>
        <begin position="776"/>
        <end position="790"/>
    </location>
</feature>
<dbReference type="RefSeq" id="XP_038058994.1">
    <property type="nucleotide sequence ID" value="XM_038203066.1"/>
</dbReference>
<feature type="compositionally biased region" description="Basic and acidic residues" evidence="3">
    <location>
        <begin position="553"/>
        <end position="562"/>
    </location>
</feature>
<keyword evidence="5" id="KW-1185">Reference proteome</keyword>
<sequence length="894" mass="98325">MNRRNKFYSIDRQRGLGFSNERATREAIIGSTDFMQRLKLEHKLDIHRGCVNTICWNDSGYRILSGADDKQLCISDPYKRKKLTSIASGHRANIFSAKFMPCCNDSQIVSCSGDGQIAFNDVENTAHHGEHMFNCHYGTAYEVVTVPNDPYTFLSCGEDGTVRWFDLRIKNKCMKEECREDVLINCRRPVTSLAINPIMPYHLGVGCSDSTVRVFDRRMLGTRSTGNYSGRGVQGMFCRFCPPHLQNKYNRPTSLQYSTAGNEILVSYSSDYIYLFATDTFKKQTVYEHHEGLTEMGLEASGGSAMADVDENPVVNPIKRLRLRGDWSDTGPKARPRGEQAESQPRLTIIQRMSEMLTRWLDDSTSSHARRTASAATSAETTSSQEQPSSDAAGPSTAQQATSRFSSLQRTSTEQAASAAIQQRLKDAMTSRIKANKQSTAADEASTSSTNQRHDDEVSTLELPSIHDTASKDSDQRGAQRNQSESCDTSEGPDNHVSKVSETQKLHREGSEMVEAVSVEGISAISSSVQSCMQITPRDNRADDSNKPSASEGHGKDTEDKMCSNSIQQNETDDNTKTDSKKRKRSPNSSASSSSLTDDPALDKDHQDTSGKSRSKRNSKNQRKLTREGSSGDESSSSDSESDKIPKKTLGSNNDDLNPIPSRAAEPDSSRPLTKDVPANRDSRLSSSTENLSKVDEGPTQSQLTTQEGEVPMELETAPQSPKTLEGSSHTSLQSSPMETSMPAEVVIHQGNGNLRQVKPDEQSHGQGNQSSIFALRDRMEDTNPQERRTGQYSVISQKQRRISVSGPAGTPPPSSEVPSTSSQGTERLMGATASNVASGDISPESPSITCSESDSDEDLILRPPRLRRRRRRHESKQCFNVAMMIPDGLAHPV</sequence>
<dbReference type="GO" id="GO:0080008">
    <property type="term" value="C:Cul4-RING E3 ubiquitin ligase complex"/>
    <property type="evidence" value="ECO:0007669"/>
    <property type="project" value="TreeGrafter"/>
</dbReference>
<organism evidence="4 5">
    <name type="scientific">Patiria miniata</name>
    <name type="common">Bat star</name>
    <name type="synonym">Asterina miniata</name>
    <dbReference type="NCBI Taxonomy" id="46514"/>
    <lineage>
        <taxon>Eukaryota</taxon>
        <taxon>Metazoa</taxon>
        <taxon>Echinodermata</taxon>
        <taxon>Eleutherozoa</taxon>
        <taxon>Asterozoa</taxon>
        <taxon>Asteroidea</taxon>
        <taxon>Valvatacea</taxon>
        <taxon>Valvatida</taxon>
        <taxon>Asterinidae</taxon>
        <taxon>Patiria</taxon>
    </lineage>
</organism>
<keyword evidence="2" id="KW-0677">Repeat</keyword>
<reference evidence="4" key="1">
    <citation type="submission" date="2022-11" db="UniProtKB">
        <authorList>
            <consortium name="EnsemblMetazoa"/>
        </authorList>
    </citation>
    <scope>IDENTIFICATION</scope>
</reference>
<feature type="region of interest" description="Disordered" evidence="3">
    <location>
        <begin position="530"/>
        <end position="874"/>
    </location>
</feature>
<protein>
    <submittedName>
        <fullName evidence="4">Uncharacterized protein</fullName>
    </submittedName>
</protein>
<dbReference type="GeneID" id="119730258"/>
<accession>A0A914A672</accession>
<evidence type="ECO:0000256" key="1">
    <source>
        <dbReference type="ARBA" id="ARBA00022574"/>
    </source>
</evidence>
<dbReference type="AlphaFoldDB" id="A0A914A672"/>
<dbReference type="OrthoDB" id="4869960at2759"/>
<feature type="compositionally biased region" description="Basic residues" evidence="3">
    <location>
        <begin position="613"/>
        <end position="624"/>
    </location>
</feature>
<dbReference type="GO" id="GO:0005737">
    <property type="term" value="C:cytoplasm"/>
    <property type="evidence" value="ECO:0007669"/>
    <property type="project" value="TreeGrafter"/>
</dbReference>
<keyword evidence="1" id="KW-0853">WD repeat</keyword>
<dbReference type="Pfam" id="PF00400">
    <property type="entry name" value="WD40"/>
    <property type="match status" value="1"/>
</dbReference>
<dbReference type="InterPro" id="IPR001680">
    <property type="entry name" value="WD40_rpt"/>
</dbReference>
<feature type="compositionally biased region" description="Polar residues" evidence="3">
    <location>
        <begin position="479"/>
        <end position="489"/>
    </location>
</feature>
<evidence type="ECO:0000313" key="4">
    <source>
        <dbReference type="EnsemblMetazoa" id="XP_038058994.1"/>
    </source>
</evidence>
<feature type="compositionally biased region" description="Basic residues" evidence="3">
    <location>
        <begin position="865"/>
        <end position="874"/>
    </location>
</feature>
<feature type="compositionally biased region" description="Polar residues" evidence="3">
    <location>
        <begin position="396"/>
        <end position="416"/>
    </location>
</feature>
<feature type="compositionally biased region" description="Polar residues" evidence="3">
    <location>
        <begin position="699"/>
        <end position="708"/>
    </location>
</feature>
<dbReference type="SMART" id="SM00320">
    <property type="entry name" value="WD40"/>
    <property type="match status" value="4"/>
</dbReference>
<evidence type="ECO:0000313" key="5">
    <source>
        <dbReference type="Proteomes" id="UP000887568"/>
    </source>
</evidence>
<feature type="compositionally biased region" description="Basic and acidic residues" evidence="3">
    <location>
        <begin position="493"/>
        <end position="511"/>
    </location>
</feature>
<feature type="compositionally biased region" description="Basic and acidic residues" evidence="3">
    <location>
        <begin position="469"/>
        <end position="478"/>
    </location>
</feature>
<dbReference type="InterPro" id="IPR036322">
    <property type="entry name" value="WD40_repeat_dom_sf"/>
</dbReference>
<name>A0A914A672_PATMI</name>
<feature type="compositionally biased region" description="Basic and acidic residues" evidence="3">
    <location>
        <begin position="601"/>
        <end position="611"/>
    </location>
</feature>
<evidence type="ECO:0000256" key="3">
    <source>
        <dbReference type="SAM" id="MobiDB-lite"/>
    </source>
</evidence>
<dbReference type="Proteomes" id="UP000887568">
    <property type="component" value="Unplaced"/>
</dbReference>
<dbReference type="SUPFAM" id="SSF50978">
    <property type="entry name" value="WD40 repeat-like"/>
    <property type="match status" value="1"/>
</dbReference>
<evidence type="ECO:0000256" key="2">
    <source>
        <dbReference type="ARBA" id="ARBA00022737"/>
    </source>
</evidence>
<feature type="compositionally biased region" description="Polar residues" evidence="3">
    <location>
        <begin position="718"/>
        <end position="739"/>
    </location>
</feature>
<feature type="region of interest" description="Disordered" evidence="3">
    <location>
        <begin position="363"/>
        <end position="514"/>
    </location>
</feature>
<dbReference type="InterPro" id="IPR045151">
    <property type="entry name" value="DCAF8"/>
</dbReference>
<dbReference type="EnsemblMetazoa" id="XM_038203066.1">
    <property type="protein sequence ID" value="XP_038058994.1"/>
    <property type="gene ID" value="LOC119730258"/>
</dbReference>
<dbReference type="InterPro" id="IPR015943">
    <property type="entry name" value="WD40/YVTN_repeat-like_dom_sf"/>
</dbReference>
<dbReference type="Gene3D" id="2.130.10.10">
    <property type="entry name" value="YVTN repeat-like/Quinoprotein amine dehydrogenase"/>
    <property type="match status" value="1"/>
</dbReference>
<proteinExistence type="predicted"/>
<feature type="region of interest" description="Disordered" evidence="3">
    <location>
        <begin position="322"/>
        <end position="347"/>
    </location>
</feature>
<feature type="compositionally biased region" description="Low complexity" evidence="3">
    <location>
        <begin position="364"/>
        <end position="390"/>
    </location>
</feature>
<dbReference type="GO" id="GO:0045944">
    <property type="term" value="P:positive regulation of transcription by RNA polymerase II"/>
    <property type="evidence" value="ECO:0007669"/>
    <property type="project" value="TreeGrafter"/>
</dbReference>
<feature type="compositionally biased region" description="Low complexity" evidence="3">
    <location>
        <begin position="439"/>
        <end position="450"/>
    </location>
</feature>
<dbReference type="PANTHER" id="PTHR15574:SF39">
    <property type="entry name" value="DDB1- AND CUL4-ASSOCIATED FACTOR 6"/>
    <property type="match status" value="1"/>
</dbReference>
<feature type="compositionally biased region" description="Low complexity" evidence="3">
    <location>
        <begin position="628"/>
        <end position="639"/>
    </location>
</feature>